<dbReference type="NCBIfam" id="TIGR00638">
    <property type="entry name" value="Mop"/>
    <property type="match status" value="2"/>
</dbReference>
<dbReference type="HOGENOM" id="CLU_118993_0_1_11"/>
<protein>
    <submittedName>
        <fullName evidence="4">TOBE domain protein</fullName>
    </submittedName>
</protein>
<name>D0WEU2_SLAES</name>
<dbReference type="eggNOG" id="COG3585">
    <property type="taxonomic scope" value="Bacteria"/>
</dbReference>
<dbReference type="EMBL" id="ACUX02000004">
    <property type="protein sequence ID" value="EEZ62230.1"/>
    <property type="molecule type" value="Genomic_DNA"/>
</dbReference>
<evidence type="ECO:0000256" key="2">
    <source>
        <dbReference type="PROSITE-ProRule" id="PRU01213"/>
    </source>
</evidence>
<evidence type="ECO:0000313" key="4">
    <source>
        <dbReference type="EMBL" id="EEZ62230.1"/>
    </source>
</evidence>
<proteinExistence type="predicted"/>
<evidence type="ECO:0000313" key="5">
    <source>
        <dbReference type="Proteomes" id="UP000006001"/>
    </source>
</evidence>
<dbReference type="AlphaFoldDB" id="D0WEU2"/>
<dbReference type="InterPro" id="IPR004606">
    <property type="entry name" value="Mop_domain"/>
</dbReference>
<dbReference type="Gene3D" id="2.40.50.100">
    <property type="match status" value="2"/>
</dbReference>
<feature type="domain" description="Mop" evidence="3">
    <location>
        <begin position="17"/>
        <end position="83"/>
    </location>
</feature>
<evidence type="ECO:0000259" key="3">
    <source>
        <dbReference type="PROSITE" id="PS51866"/>
    </source>
</evidence>
<organism evidence="4 5">
    <name type="scientific">Slackia exigua (strain ATCC 700122 / DSM 15923 / CIP 105133 / JCM 11022 / KCTC 5966 / S-7)</name>
    <dbReference type="NCBI Taxonomy" id="649764"/>
    <lineage>
        <taxon>Bacteria</taxon>
        <taxon>Bacillati</taxon>
        <taxon>Actinomycetota</taxon>
        <taxon>Coriobacteriia</taxon>
        <taxon>Eggerthellales</taxon>
        <taxon>Eggerthellaceae</taxon>
        <taxon>Slackia</taxon>
    </lineage>
</organism>
<keyword evidence="1 2" id="KW-0500">Molybdenum</keyword>
<dbReference type="SUPFAM" id="SSF50331">
    <property type="entry name" value="MOP-like"/>
    <property type="match status" value="2"/>
</dbReference>
<accession>D0WEU2</accession>
<evidence type="ECO:0000256" key="1">
    <source>
        <dbReference type="ARBA" id="ARBA00022505"/>
    </source>
</evidence>
<dbReference type="PANTHER" id="PTHR30432:SF1">
    <property type="entry name" value="DNA-BINDING TRANSCRIPTIONAL DUAL REGULATOR MODE"/>
    <property type="match status" value="1"/>
</dbReference>
<dbReference type="PROSITE" id="PS51866">
    <property type="entry name" value="MOP"/>
    <property type="match status" value="2"/>
</dbReference>
<gene>
    <name evidence="4" type="ORF">HMPREF0762_00324</name>
</gene>
<dbReference type="InterPro" id="IPR008995">
    <property type="entry name" value="Mo/tungstate-bd_C_term_dom"/>
</dbReference>
<keyword evidence="5" id="KW-1185">Reference proteome</keyword>
<sequence length="155" mass="16151">MREGRRDATAGKGTSMKISARNQIKGTVKTVKEGAVNAVVVICRGNHNPITADITMAAVEELGLAEGKECYAVIKATNVMFATERIAGLSARNQIEGTVVSVKEGAVNGHVTIEDEDGVRISGSITNASIQELGLAEGKKAVAVIKSTDVMVAVD</sequence>
<dbReference type="InterPro" id="IPR005116">
    <property type="entry name" value="Transp-assoc_OB_typ1"/>
</dbReference>
<comment type="caution">
    <text evidence="4">The sequence shown here is derived from an EMBL/GenBank/DDBJ whole genome shotgun (WGS) entry which is preliminary data.</text>
</comment>
<reference evidence="4" key="1">
    <citation type="submission" date="2009-10" db="EMBL/GenBank/DDBJ databases">
        <authorList>
            <person name="Weinstock G."/>
            <person name="Sodergren E."/>
            <person name="Clifton S."/>
            <person name="Fulton L."/>
            <person name="Fulton B."/>
            <person name="Courtney L."/>
            <person name="Fronick C."/>
            <person name="Harrison M."/>
            <person name="Strong C."/>
            <person name="Farmer C."/>
            <person name="Delahaunty K."/>
            <person name="Markovic C."/>
            <person name="Hall O."/>
            <person name="Minx P."/>
            <person name="Tomlinson C."/>
            <person name="Mitreva M."/>
            <person name="Nelson J."/>
            <person name="Hou S."/>
            <person name="Wollam A."/>
            <person name="Pepin K.H."/>
            <person name="Johnson M."/>
            <person name="Bhonagiri V."/>
            <person name="Nash W.E."/>
            <person name="Warren W."/>
            <person name="Chinwalla A."/>
            <person name="Mardis E.R."/>
            <person name="Wilson R.K."/>
        </authorList>
    </citation>
    <scope>NUCLEOTIDE SEQUENCE [LARGE SCALE GENOMIC DNA]</scope>
    <source>
        <strain evidence="4">ATCC 700122</strain>
    </source>
</reference>
<dbReference type="STRING" id="649764.HMPREF0762_00324"/>
<dbReference type="Proteomes" id="UP000006001">
    <property type="component" value="Unassembled WGS sequence"/>
</dbReference>
<feature type="domain" description="Mop" evidence="3">
    <location>
        <begin position="88"/>
        <end position="154"/>
    </location>
</feature>
<dbReference type="Pfam" id="PF03459">
    <property type="entry name" value="TOBE"/>
    <property type="match status" value="2"/>
</dbReference>
<dbReference type="InterPro" id="IPR051815">
    <property type="entry name" value="Molybdate_resp_trans_reg"/>
</dbReference>
<dbReference type="PANTHER" id="PTHR30432">
    <property type="entry name" value="TRANSCRIPTIONAL REGULATOR MODE"/>
    <property type="match status" value="1"/>
</dbReference>
<dbReference type="GO" id="GO:0015689">
    <property type="term" value="P:molybdate ion transport"/>
    <property type="evidence" value="ECO:0007669"/>
    <property type="project" value="InterPro"/>
</dbReference>